<dbReference type="CDD" id="cd02966">
    <property type="entry name" value="TlpA_like_family"/>
    <property type="match status" value="1"/>
</dbReference>
<dbReference type="PANTHER" id="PTHR42852:SF17">
    <property type="entry name" value="THIOREDOXIN-LIKE PROTEIN HI_1115"/>
    <property type="match status" value="1"/>
</dbReference>
<evidence type="ECO:0000259" key="2">
    <source>
        <dbReference type="PROSITE" id="PS51352"/>
    </source>
</evidence>
<dbReference type="AlphaFoldDB" id="A0A517N8S4"/>
<dbReference type="Pfam" id="PF09865">
    <property type="entry name" value="DUF2092"/>
    <property type="match status" value="1"/>
</dbReference>
<dbReference type="InterPro" id="IPR019207">
    <property type="entry name" value="DUF2092"/>
</dbReference>
<dbReference type="InterPro" id="IPR013766">
    <property type="entry name" value="Thioredoxin_domain"/>
</dbReference>
<evidence type="ECO:0000256" key="1">
    <source>
        <dbReference type="SAM" id="SignalP"/>
    </source>
</evidence>
<keyword evidence="1" id="KW-0732">Signal</keyword>
<dbReference type="OrthoDB" id="261881at2"/>
<reference evidence="3 4" key="1">
    <citation type="submission" date="2019-02" db="EMBL/GenBank/DDBJ databases">
        <title>Deep-cultivation of Planctomycetes and their phenomic and genomic characterization uncovers novel biology.</title>
        <authorList>
            <person name="Wiegand S."/>
            <person name="Jogler M."/>
            <person name="Boedeker C."/>
            <person name="Pinto D."/>
            <person name="Vollmers J."/>
            <person name="Rivas-Marin E."/>
            <person name="Kohn T."/>
            <person name="Peeters S.H."/>
            <person name="Heuer A."/>
            <person name="Rast P."/>
            <person name="Oberbeckmann S."/>
            <person name="Bunk B."/>
            <person name="Jeske O."/>
            <person name="Meyerdierks A."/>
            <person name="Storesund J.E."/>
            <person name="Kallscheuer N."/>
            <person name="Luecker S."/>
            <person name="Lage O.M."/>
            <person name="Pohl T."/>
            <person name="Merkel B.J."/>
            <person name="Hornburger P."/>
            <person name="Mueller R.-W."/>
            <person name="Bruemmer F."/>
            <person name="Labrenz M."/>
            <person name="Spormann A.M."/>
            <person name="Op den Camp H."/>
            <person name="Overmann J."/>
            <person name="Amann R."/>
            <person name="Jetten M.S.M."/>
            <person name="Mascher T."/>
            <person name="Medema M.H."/>
            <person name="Devos D.P."/>
            <person name="Kaster A.-K."/>
            <person name="Ovreas L."/>
            <person name="Rohde M."/>
            <person name="Galperin M.Y."/>
            <person name="Jogler C."/>
        </authorList>
    </citation>
    <scope>NUCLEOTIDE SEQUENCE [LARGE SCALE GENOMIC DNA]</scope>
    <source>
        <strain evidence="3 4">K22_7</strain>
    </source>
</reference>
<dbReference type="RefSeq" id="WP_145169213.1">
    <property type="nucleotide sequence ID" value="NZ_CP036525.1"/>
</dbReference>
<accession>A0A517N8S4</accession>
<dbReference type="SUPFAM" id="SSF52833">
    <property type="entry name" value="Thioredoxin-like"/>
    <property type="match status" value="1"/>
</dbReference>
<dbReference type="InterPro" id="IPR050553">
    <property type="entry name" value="Thioredoxin_ResA/DsbE_sf"/>
</dbReference>
<keyword evidence="4" id="KW-1185">Reference proteome</keyword>
<feature type="domain" description="Thioredoxin" evidence="2">
    <location>
        <begin position="295"/>
        <end position="437"/>
    </location>
</feature>
<feature type="signal peptide" evidence="1">
    <location>
        <begin position="1"/>
        <end position="23"/>
    </location>
</feature>
<dbReference type="Gene3D" id="3.40.30.10">
    <property type="entry name" value="Glutaredoxin"/>
    <property type="match status" value="1"/>
</dbReference>
<gene>
    <name evidence="3" type="primary">resA_3</name>
    <name evidence="3" type="ORF">K227x_19340</name>
</gene>
<dbReference type="PANTHER" id="PTHR42852">
    <property type="entry name" value="THIOL:DISULFIDE INTERCHANGE PROTEIN DSBE"/>
    <property type="match status" value="1"/>
</dbReference>
<dbReference type="Pfam" id="PF08534">
    <property type="entry name" value="Redoxin"/>
    <property type="match status" value="1"/>
</dbReference>
<dbReference type="PROSITE" id="PS51352">
    <property type="entry name" value="THIOREDOXIN_2"/>
    <property type="match status" value="1"/>
</dbReference>
<protein>
    <submittedName>
        <fullName evidence="3">Thiol-disulfide oxidoreductase ResA</fullName>
    </submittedName>
</protein>
<sequence length="456" mass="49764" precursor="true">MSYRFTIAVLSLALCWSIRPAVGQEETSAAVPDQVQGDVATGDGLTEVSLSGDLKSVLQPLFESISKADVSRATVEMLADSVLNGETVNSETSTFQIASRVPNQFTVYLKQPEQRTRVYCDGESFIAAMAPDAYFRMPEVISIQDAITNLPIPMGPYPEPLLSLTMAGADPTISLVAGMKSLDLIDRNPFRGKVPAVHVRGEQSDGVTWELWVTDEESPRPLRMLIDMTPMLIASDQVHVPDGFSYQVRYDFLTWRMSGDVDAALFAFTPADDATQYESLDDYFQSIAGATKEHPLLGQTAPRFLAITSEGKNFNSQSLKGRVIVLDFWATWCTPCVAAMPVIKKVTDRFADQGVVMVAVNTGQEREEVIEFLKEQKLKLNVVLDPEGKIADGFVVDAIPQTILIGKDGIIEAVHVGFDGDADLETRLTDELEVLSIGGKLGSATNPNEADSSNEK</sequence>
<dbReference type="GO" id="GO:0016491">
    <property type="term" value="F:oxidoreductase activity"/>
    <property type="evidence" value="ECO:0007669"/>
    <property type="project" value="InterPro"/>
</dbReference>
<dbReference type="Proteomes" id="UP000318538">
    <property type="component" value="Chromosome"/>
</dbReference>
<evidence type="ECO:0000313" key="3">
    <source>
        <dbReference type="EMBL" id="QDT03550.1"/>
    </source>
</evidence>
<name>A0A517N8S4_9BACT</name>
<dbReference type="KEGG" id="rlc:K227x_19340"/>
<dbReference type="InterPro" id="IPR036249">
    <property type="entry name" value="Thioredoxin-like_sf"/>
</dbReference>
<organism evidence="3 4">
    <name type="scientific">Rubripirellula lacrimiformis</name>
    <dbReference type="NCBI Taxonomy" id="1930273"/>
    <lineage>
        <taxon>Bacteria</taxon>
        <taxon>Pseudomonadati</taxon>
        <taxon>Planctomycetota</taxon>
        <taxon>Planctomycetia</taxon>
        <taxon>Pirellulales</taxon>
        <taxon>Pirellulaceae</taxon>
        <taxon>Rubripirellula</taxon>
    </lineage>
</organism>
<evidence type="ECO:0000313" key="4">
    <source>
        <dbReference type="Proteomes" id="UP000318538"/>
    </source>
</evidence>
<dbReference type="EMBL" id="CP036525">
    <property type="protein sequence ID" value="QDT03550.1"/>
    <property type="molecule type" value="Genomic_DNA"/>
</dbReference>
<proteinExistence type="predicted"/>
<dbReference type="InterPro" id="IPR013740">
    <property type="entry name" value="Redoxin"/>
</dbReference>
<feature type="chain" id="PRO_5021879401" evidence="1">
    <location>
        <begin position="24"/>
        <end position="456"/>
    </location>
</feature>